<sequence length="164" mass="18275">MEEDLLVKQYKITFLKITIFIIGLTILSLCIFLLPNLARDAAVMDPENAYLKIPVLMGLYLTAIPFFLALYQALKILNYIKRKDAFTDLSVISLGYVRNCAMAIIVLYVIGMIMLTVLNALHPGIALLGIVIIFASLVIAVFSAILQELLRNAIQLKSENELTV</sequence>
<dbReference type="RefSeq" id="WP_338780569.1">
    <property type="nucleotide sequence ID" value="NZ_CP147407.1"/>
</dbReference>
<dbReference type="Pfam" id="PF11188">
    <property type="entry name" value="DUF2975"/>
    <property type="match status" value="1"/>
</dbReference>
<keyword evidence="3" id="KW-1185">Reference proteome</keyword>
<dbReference type="Proteomes" id="UP001377337">
    <property type="component" value="Chromosome"/>
</dbReference>
<organism evidence="2 3">
    <name type="scientific">Metabacillus sediminis</name>
    <dbReference type="NCBI Taxonomy" id="3117746"/>
    <lineage>
        <taxon>Bacteria</taxon>
        <taxon>Bacillati</taxon>
        <taxon>Bacillota</taxon>
        <taxon>Bacilli</taxon>
        <taxon>Bacillales</taxon>
        <taxon>Bacillaceae</taxon>
        <taxon>Metabacillus</taxon>
    </lineage>
</organism>
<proteinExistence type="predicted"/>
<feature type="transmembrane region" description="Helical" evidence="1">
    <location>
        <begin position="54"/>
        <end position="74"/>
    </location>
</feature>
<feature type="transmembrane region" description="Helical" evidence="1">
    <location>
        <begin position="12"/>
        <end position="34"/>
    </location>
</feature>
<feature type="transmembrane region" description="Helical" evidence="1">
    <location>
        <begin position="95"/>
        <end position="118"/>
    </location>
</feature>
<evidence type="ECO:0000313" key="2">
    <source>
        <dbReference type="EMBL" id="WXB97867.1"/>
    </source>
</evidence>
<reference evidence="2 3" key="1">
    <citation type="submission" date="2024-02" db="EMBL/GenBank/DDBJ databases">
        <title>Seven novel Bacillus-like species.</title>
        <authorList>
            <person name="Liu G."/>
        </authorList>
    </citation>
    <scope>NUCLEOTIDE SEQUENCE [LARGE SCALE GENOMIC DNA]</scope>
    <source>
        <strain evidence="2 3">FJAT-52054</strain>
    </source>
</reference>
<dbReference type="EMBL" id="CP147407">
    <property type="protein sequence ID" value="WXB97867.1"/>
    <property type="molecule type" value="Genomic_DNA"/>
</dbReference>
<evidence type="ECO:0000256" key="1">
    <source>
        <dbReference type="SAM" id="Phobius"/>
    </source>
</evidence>
<name>A0ABZ2NL55_9BACI</name>
<feature type="transmembrane region" description="Helical" evidence="1">
    <location>
        <begin position="124"/>
        <end position="146"/>
    </location>
</feature>
<accession>A0ABZ2NL55</accession>
<keyword evidence="1" id="KW-1133">Transmembrane helix</keyword>
<protein>
    <submittedName>
        <fullName evidence="2">DUF2975 domain-containing protein</fullName>
    </submittedName>
</protein>
<gene>
    <name evidence="2" type="ORF">WCV65_05155</name>
</gene>
<keyword evidence="1" id="KW-0812">Transmembrane</keyword>
<keyword evidence="1" id="KW-0472">Membrane</keyword>
<dbReference type="InterPro" id="IPR021354">
    <property type="entry name" value="DUF2975"/>
</dbReference>
<evidence type="ECO:0000313" key="3">
    <source>
        <dbReference type="Proteomes" id="UP001377337"/>
    </source>
</evidence>